<dbReference type="SUPFAM" id="SSF48726">
    <property type="entry name" value="Immunoglobulin"/>
    <property type="match status" value="1"/>
</dbReference>
<dbReference type="PROSITE" id="PS50835">
    <property type="entry name" value="IG_LIKE"/>
    <property type="match status" value="1"/>
</dbReference>
<dbReference type="PANTHER" id="PTHR45080">
    <property type="entry name" value="CONTACTIN 5"/>
    <property type="match status" value="1"/>
</dbReference>
<dbReference type="InterPro" id="IPR036179">
    <property type="entry name" value="Ig-like_dom_sf"/>
</dbReference>
<sequence length="105" mass="11644">LPRLQPFNFPRHEQMPKKVIVHCAVLEGSEPFTFSWLKDGTSLVSSRRLQVKVSEAVSSLTIVDLSAEDIGNYTCVVTNAAGSDSFTSQLWSLVSFNKTPLFPQD</sequence>
<evidence type="ECO:0000256" key="2">
    <source>
        <dbReference type="ARBA" id="ARBA00023157"/>
    </source>
</evidence>
<dbReference type="GO" id="GO:0007156">
    <property type="term" value="P:homophilic cell adhesion via plasma membrane adhesion molecules"/>
    <property type="evidence" value="ECO:0007669"/>
    <property type="project" value="TreeGrafter"/>
</dbReference>
<keyword evidence="3" id="KW-0393">Immunoglobulin domain</keyword>
<dbReference type="FunFam" id="2.60.40.10:FF:000333">
    <property type="entry name" value="Down syndrome cell adhesion molecule"/>
    <property type="match status" value="1"/>
</dbReference>
<keyword evidence="2" id="KW-1015">Disulfide bond</keyword>
<reference evidence="5" key="1">
    <citation type="journal article" date="2015" name="PLoS Negl. Trop. Dis.">
        <title>Deep Sequencing Analysis of the Ixodes ricinus Haemocytome.</title>
        <authorList>
            <person name="Kotsyfakis M."/>
            <person name="Kopacek P."/>
            <person name="Franta Z."/>
            <person name="Pedra J.H."/>
            <person name="Ribeiro J.M."/>
        </authorList>
    </citation>
    <scope>NUCLEOTIDE SEQUENCE</scope>
</reference>
<dbReference type="InterPro" id="IPR007110">
    <property type="entry name" value="Ig-like_dom"/>
</dbReference>
<dbReference type="InterPro" id="IPR013783">
    <property type="entry name" value="Ig-like_fold"/>
</dbReference>
<proteinExistence type="evidence at transcript level"/>
<evidence type="ECO:0000256" key="3">
    <source>
        <dbReference type="ARBA" id="ARBA00023319"/>
    </source>
</evidence>
<dbReference type="SMART" id="SM00408">
    <property type="entry name" value="IGc2"/>
    <property type="match status" value="1"/>
</dbReference>
<accession>A0A090XBT2</accession>
<dbReference type="Gene3D" id="2.60.40.10">
    <property type="entry name" value="Immunoglobulins"/>
    <property type="match status" value="1"/>
</dbReference>
<feature type="non-terminal residue" evidence="5">
    <location>
        <position position="1"/>
    </location>
</feature>
<dbReference type="SMART" id="SM00409">
    <property type="entry name" value="IG"/>
    <property type="match status" value="1"/>
</dbReference>
<dbReference type="PANTHER" id="PTHR45080:SF8">
    <property type="entry name" value="IG-LIKE DOMAIN-CONTAINING PROTEIN"/>
    <property type="match status" value="1"/>
</dbReference>
<organism evidence="5">
    <name type="scientific">Ixodes ricinus</name>
    <name type="common">Common tick</name>
    <name type="synonym">Acarus ricinus</name>
    <dbReference type="NCBI Taxonomy" id="34613"/>
    <lineage>
        <taxon>Eukaryota</taxon>
        <taxon>Metazoa</taxon>
        <taxon>Ecdysozoa</taxon>
        <taxon>Arthropoda</taxon>
        <taxon>Chelicerata</taxon>
        <taxon>Arachnida</taxon>
        <taxon>Acari</taxon>
        <taxon>Parasitiformes</taxon>
        <taxon>Ixodida</taxon>
        <taxon>Ixodoidea</taxon>
        <taxon>Ixodidae</taxon>
        <taxon>Ixodinae</taxon>
        <taxon>Ixodes</taxon>
    </lineage>
</organism>
<name>A0A090XBT2_IXORI</name>
<dbReference type="InterPro" id="IPR013098">
    <property type="entry name" value="Ig_I-set"/>
</dbReference>
<evidence type="ECO:0000256" key="1">
    <source>
        <dbReference type="ARBA" id="ARBA00022729"/>
    </source>
</evidence>
<protein>
    <submittedName>
        <fullName evidence="5">Putative cell adhesion molecule</fullName>
    </submittedName>
</protein>
<keyword evidence="1" id="KW-0732">Signal</keyword>
<feature type="domain" description="Ig-like" evidence="4">
    <location>
        <begin position="2"/>
        <end position="87"/>
    </location>
</feature>
<dbReference type="InterPro" id="IPR003598">
    <property type="entry name" value="Ig_sub2"/>
</dbReference>
<evidence type="ECO:0000259" key="4">
    <source>
        <dbReference type="PROSITE" id="PS50835"/>
    </source>
</evidence>
<evidence type="ECO:0000313" key="5">
    <source>
        <dbReference type="EMBL" id="JAC94476.1"/>
    </source>
</evidence>
<dbReference type="InterPro" id="IPR050958">
    <property type="entry name" value="Cell_Adh-Cytoskel_Orgn"/>
</dbReference>
<dbReference type="GO" id="GO:0005886">
    <property type="term" value="C:plasma membrane"/>
    <property type="evidence" value="ECO:0007669"/>
    <property type="project" value="TreeGrafter"/>
</dbReference>
<dbReference type="Pfam" id="PF07679">
    <property type="entry name" value="I-set"/>
    <property type="match status" value="1"/>
</dbReference>
<dbReference type="AlphaFoldDB" id="A0A090XBT2"/>
<dbReference type="EMBL" id="GBIH01000234">
    <property type="protein sequence ID" value="JAC94476.1"/>
    <property type="molecule type" value="mRNA"/>
</dbReference>
<dbReference type="InterPro" id="IPR003599">
    <property type="entry name" value="Ig_sub"/>
</dbReference>